<organism evidence="2 3">
    <name type="scientific">Peptoniphilus indolicus</name>
    <dbReference type="NCBI Taxonomy" id="33030"/>
    <lineage>
        <taxon>Bacteria</taxon>
        <taxon>Bacillati</taxon>
        <taxon>Bacillota</taxon>
        <taxon>Tissierellia</taxon>
        <taxon>Tissierellales</taxon>
        <taxon>Peptoniphilaceae</taxon>
        <taxon>Peptoniphilus</taxon>
    </lineage>
</organism>
<evidence type="ECO:0000259" key="1">
    <source>
        <dbReference type="SMART" id="SM01321"/>
    </source>
</evidence>
<dbReference type="PANTHER" id="PTHR36966:SF1">
    <property type="entry name" value="REP-ASSOCIATED TYROSINE TRANSPOSASE"/>
    <property type="match status" value="1"/>
</dbReference>
<dbReference type="RefSeq" id="WP_172463310.1">
    <property type="nucleotide sequence ID" value="NZ_UGTH01000001.1"/>
</dbReference>
<gene>
    <name evidence="2" type="ORF">NCTC11088_00335</name>
</gene>
<dbReference type="GO" id="GO:0043565">
    <property type="term" value="F:sequence-specific DNA binding"/>
    <property type="evidence" value="ECO:0007669"/>
    <property type="project" value="TreeGrafter"/>
</dbReference>
<dbReference type="GO" id="GO:0006313">
    <property type="term" value="P:DNA transposition"/>
    <property type="evidence" value="ECO:0007669"/>
    <property type="project" value="InterPro"/>
</dbReference>
<reference evidence="2 3" key="1">
    <citation type="submission" date="2018-06" db="EMBL/GenBank/DDBJ databases">
        <authorList>
            <consortium name="Pathogen Informatics"/>
            <person name="Doyle S."/>
        </authorList>
    </citation>
    <scope>NUCLEOTIDE SEQUENCE [LARGE SCALE GENOMIC DNA]</scope>
    <source>
        <strain evidence="2 3">NCTC11088</strain>
    </source>
</reference>
<dbReference type="InterPro" id="IPR002686">
    <property type="entry name" value="Transposase_17"/>
</dbReference>
<evidence type="ECO:0000313" key="3">
    <source>
        <dbReference type="Proteomes" id="UP000254777"/>
    </source>
</evidence>
<accession>A0A379DAN6</accession>
<evidence type="ECO:0000313" key="2">
    <source>
        <dbReference type="EMBL" id="SUB74585.1"/>
    </source>
</evidence>
<name>A0A379DAN6_9FIRM</name>
<dbReference type="Proteomes" id="UP000254777">
    <property type="component" value="Unassembled WGS sequence"/>
</dbReference>
<dbReference type="Pfam" id="PF01797">
    <property type="entry name" value="Y1_Tnp"/>
    <property type="match status" value="1"/>
</dbReference>
<dbReference type="InterPro" id="IPR036515">
    <property type="entry name" value="Transposase_17_sf"/>
</dbReference>
<protein>
    <submittedName>
        <fullName evidence="2">Transposase and inactivated derivatives</fullName>
    </submittedName>
</protein>
<dbReference type="EMBL" id="UGTH01000001">
    <property type="protein sequence ID" value="SUB74585.1"/>
    <property type="molecule type" value="Genomic_DNA"/>
</dbReference>
<dbReference type="InterPro" id="IPR052715">
    <property type="entry name" value="RAYT_transposase"/>
</dbReference>
<sequence>MESKLQKRKTIRLKNYDYSSNGIYFITICADKKQKIFGNIEFKNQPNIILNELGQKIDKTLKNISEIEHYIIMPNHIHFTLVLIDSKNSVPKIVRKLKSDVSRGLKFPVWQRGYYDRIVRDEREHLNVCEYIENNPYNWDKDEYFY</sequence>
<feature type="domain" description="Transposase IS200-like" evidence="1">
    <location>
        <begin position="19"/>
        <end position="135"/>
    </location>
</feature>
<dbReference type="GO" id="GO:0004803">
    <property type="term" value="F:transposase activity"/>
    <property type="evidence" value="ECO:0007669"/>
    <property type="project" value="InterPro"/>
</dbReference>
<proteinExistence type="predicted"/>
<dbReference type="SUPFAM" id="SSF143422">
    <property type="entry name" value="Transposase IS200-like"/>
    <property type="match status" value="1"/>
</dbReference>
<dbReference type="PANTHER" id="PTHR36966">
    <property type="entry name" value="REP-ASSOCIATED TYROSINE TRANSPOSASE"/>
    <property type="match status" value="1"/>
</dbReference>
<dbReference type="SMART" id="SM01321">
    <property type="entry name" value="Y1_Tnp"/>
    <property type="match status" value="1"/>
</dbReference>
<dbReference type="AlphaFoldDB" id="A0A379DAN6"/>
<dbReference type="Gene3D" id="3.30.70.1290">
    <property type="entry name" value="Transposase IS200-like"/>
    <property type="match status" value="1"/>
</dbReference>